<organism evidence="1 2">
    <name type="scientific">Mikania micrantha</name>
    <name type="common">bitter vine</name>
    <dbReference type="NCBI Taxonomy" id="192012"/>
    <lineage>
        <taxon>Eukaryota</taxon>
        <taxon>Viridiplantae</taxon>
        <taxon>Streptophyta</taxon>
        <taxon>Embryophyta</taxon>
        <taxon>Tracheophyta</taxon>
        <taxon>Spermatophyta</taxon>
        <taxon>Magnoliopsida</taxon>
        <taxon>eudicotyledons</taxon>
        <taxon>Gunneridae</taxon>
        <taxon>Pentapetalae</taxon>
        <taxon>asterids</taxon>
        <taxon>campanulids</taxon>
        <taxon>Asterales</taxon>
        <taxon>Asteraceae</taxon>
        <taxon>Asteroideae</taxon>
        <taxon>Heliantheae alliance</taxon>
        <taxon>Eupatorieae</taxon>
        <taxon>Mikania</taxon>
    </lineage>
</organism>
<sequence length="136" mass="15949">MWHLPQRYSGEVWTEKPRFESNYGGGVFRSVRFLCIWCMRKASWARNTKKQHIAGLFAMGRNNWQKKTSFAIFNIFKTKKTGDHEDAWDDSLKAYKVFPSDQDGVRWAVAEPGIDKRASAYIDSITNRWNHVDIED</sequence>
<evidence type="ECO:0000313" key="1">
    <source>
        <dbReference type="EMBL" id="KAD3067467.1"/>
    </source>
</evidence>
<name>A0A5N6M0R1_9ASTR</name>
<comment type="caution">
    <text evidence="1">The sequence shown here is derived from an EMBL/GenBank/DDBJ whole genome shotgun (WGS) entry which is preliminary data.</text>
</comment>
<proteinExistence type="predicted"/>
<dbReference type="Proteomes" id="UP000326396">
    <property type="component" value="Linkage Group LG7"/>
</dbReference>
<protein>
    <submittedName>
        <fullName evidence="1">Uncharacterized protein</fullName>
    </submittedName>
</protein>
<dbReference type="PANTHER" id="PTHR33511">
    <property type="entry name" value="OS06G0632400 PROTEIN"/>
    <property type="match status" value="1"/>
</dbReference>
<dbReference type="AlphaFoldDB" id="A0A5N6M0R1"/>
<accession>A0A5N6M0R1</accession>
<reference evidence="1 2" key="1">
    <citation type="submission" date="2019-05" db="EMBL/GenBank/DDBJ databases">
        <title>Mikania micrantha, genome provides insights into the molecular mechanism of rapid growth.</title>
        <authorList>
            <person name="Liu B."/>
        </authorList>
    </citation>
    <scope>NUCLEOTIDE SEQUENCE [LARGE SCALE GENOMIC DNA]</scope>
    <source>
        <strain evidence="1">NLD-2019</strain>
        <tissue evidence="1">Leaf</tissue>
    </source>
</reference>
<keyword evidence="2" id="KW-1185">Reference proteome</keyword>
<evidence type="ECO:0000313" key="2">
    <source>
        <dbReference type="Proteomes" id="UP000326396"/>
    </source>
</evidence>
<dbReference type="OrthoDB" id="654716at2759"/>
<gene>
    <name evidence="1" type="ORF">E3N88_35347</name>
</gene>
<dbReference type="EMBL" id="SZYD01000017">
    <property type="protein sequence ID" value="KAD3067467.1"/>
    <property type="molecule type" value="Genomic_DNA"/>
</dbReference>